<dbReference type="InterPro" id="IPR001478">
    <property type="entry name" value="PDZ"/>
</dbReference>
<feature type="compositionally biased region" description="Basic residues" evidence="1">
    <location>
        <begin position="2307"/>
        <end position="2318"/>
    </location>
</feature>
<sequence length="2695" mass="292464">MPITPENAVLFLPILYRWLQSHLRGEMEEPEQRLCHSAIKKLREYIQLNFPAEEGKLPHNTSSVDAEICTVYLTKDPGKAESLGLSFGNIPALGDYGDKRRAGKKKKGHKGPVLDVGSIWVTDLKKNSPAGKCGKVRLRDEILSLNGQLMVGVDISGASYLADQCWNGGFIYLIMLRRIKRKAPLPPANGNNSNSSEPKARPTSEPSGKTTPSGKRTRKFGVITRTPPSGKESKGSKGSPRTESEDGHRAPMEVDRLHPEASKMESRGEDRLPKVDSPFPAGHYRSRLSDGGILDLNSSELALQQEGCRIWKMTMMKGTDGLGIQITGGRGSKRSPHAIIIARVEEGGCAHRDGRLKVGDELLMINGQSLVGLSHQDAVALLRSAEGLVYLVVASREGAEEDFLNYPSTSLPDLISTCSAQDTGPWTDNKENEEPEEEDAKGKIPVPEVLEPVMDDREPDKSPDSTTAEGSKENCQSPTLGGGILKYRSRSQGTGAATRLESVGEDDELTVENGDVNYEIAMKYSRGGRKHSLPQHLDTGTRQEYHIVKKSTRSLSAAQVEYPWRLTQPSIISNIVLMKGQGKGLGFSIVGGQDSARGRMGIFVKTIFPNGAAAADGRLKEGDELLEVNGESLQGLTHQEAIQTFKQLKKGVVTLTVRTKLRSPSLTPCPASMLLNRSTSPTSTPSGGAPLPGGEDGDGPASSRKGPGPKDRIVMEVTLNKEPGVGLGIGVCHLALENSLPGIYIHSLAPGSVAKMDGRLSRGDQILEADSVNLRHAALSEAYAILSERGAGPISLIISRHPNPKISEQEMDEAITRTTQRENKDASSSHITGNLPKSPSPCVKSKQTETSSSLSWTMKRFLDLANRQGSTNCEMELSQYFLQDGTSHLLLSETMLTGSSDEEPFRPKSGGSSVDENFLYLNIPAVKESSQCETPGSGSNSPRPFNKPRDPATRHVSFSDSPKGTRTAFQRQRRIAFYDGDASDEDDFAKQDGLQFQRLARSKEQRRSEGNCDITAATAPVEGGDTNREREFATSAHDDSVARGFRDLTENVVEHPAESSFLPTRSSDHPIIPETHPGHLSLKDFREAQLETKRSPKLEHKAVTRVKSLMSIEYHGISRHKNEEHSACIRPSGRVLPHVQRSEAQENHHGQNHSEAITLTRSENESFGLDLEIHAAPLRIVITGLRPGGAAERASKGKLVPGDDILSINGMPVHGFSYEELCQYVRCLPTTIRLDIQKAASALDRSSNPISSEAEEAVQADPNNIVTTEEENAFANQKEPLHRDDSDDVVERAISPSGIKSEEMLTDSLETSCAQDSTVVPLKDPDVFLVNLNSSEENNATCLLLPKEDISVMAEDASSNAGSDIIKNYPPEKPLNCVSNTNEILGFSVLDSINASKILTVNKTRLSNYSRNFSSLNEDSSVGMENKTNTAPNSMYSAADDSSSDTESVAEMPGPSGNSLVLQSACDGPLKTHKAVESDDEQIEICCLNSEQQHSSQKKQVTTTAETFLHPPECCPSNGILEEVSKAEIDSLEITNGSFALEESYCPRHSSTEHMVPPTNFCSLSQVSPTQVDLLDSNKPGFSFQDNGSLRGGESISLEGKEGPTDICETSRCDTQEMPLCMTKTVNGWDSNLLDKDEHSKKQQPLPENDLGTVLNSCVLDCPPPLRKKGNGNSAHLAKLDGHTMDCTSQKTVNSPRSPLLTKTKDVSKSVGAVAYDLPGKSEKTGSIPAIKCSNTKMQNCGQGKGITVPHNQSSFKKVHHERGIPQKSITETLSNNQRNKPGPKLKGLTIKSKSKTNSDSLNAIPAKAGSTDQKKTSPVQLSPRLLPKKGTSLHNLTTHLEPPTRSLSMGSRIFQQEEESKLTLTVPQESSLPVLNGDSSAVKNKEEEIVNKMEVSSTGMLENSEEQKEKQLSVLEDMNSKKKGVSRMDDYQKREGPSHISAHSKSLTSNDYQSNRIETHGMAMSYLTHGGCEMNQLGTDNIESFKKNSSSVPYSSALQEQSGQEIQRTFIEVRLSSSSSFAPSSVIPEVPLEKGEPANKTFNQQENEMQNIVEEPNIHMPLKPVTRTYSMPTQLSNHLRGESSAENVPAHQVQDIRSNVSGEKYPLCEIGMLKMVQLNLTNGQSTPSEKEHSKSIPKPSNPELSIANDNSSHVADQLKPCRRNYYYYELNWPHDPISSFSVKQRIKSFENLANLDRPLVKAIDIHSSTFSLKLPIGRRLSGGVSTVSTTRVNDAVQALRRSLSSYCESEGPASPRMTRSSTSTALTNLQENSAKNSNDNGDLEKTERDTALGRPESLPPSAIGVRRSKASGGHIRHVPLSRSKLRELRALSMPDLDKLCDEDFSMESKPTHFKTEVAVPPVAKSLGIATENVSSLNDCPGLPGLVMASRTQSKESSPWNSGPGTPGSASDEEVLQYDASLNRMHSEKSWSISLDQLLVSTLDQQKLQSILSSVTTKCDVSSLLQEAKAQAESKEDVYFVVLNKEEGSGLGFSVAGGVDLEQKSIIVHRVFSKGVASQEGIIHRGDLILSINGVSLAGSVHGDVLNALHQARLHKYAIVVIKKERSGENTSSPGREKSAAEKPMVGAATKGQGAGPGGDLCNSICVELFKTSAGLGFSLDGGKASISGDRPLIIKRIFKGGAAEQDGTLEVGDEILAIGGKSLLGLMHYDAWNIIKSVPEGPVQLLIRKHQLPA</sequence>
<feature type="compositionally biased region" description="Polar residues" evidence="1">
    <location>
        <begin position="415"/>
        <end position="426"/>
    </location>
</feature>
<feature type="compositionally biased region" description="Polar residues" evidence="1">
    <location>
        <begin position="2258"/>
        <end position="2281"/>
    </location>
</feature>
<feature type="domain" description="PDZ" evidence="2">
    <location>
        <begin position="70"/>
        <end position="160"/>
    </location>
</feature>
<dbReference type="CDD" id="cd23061">
    <property type="entry name" value="PDZ1_PDZD2-like"/>
    <property type="match status" value="1"/>
</dbReference>
<dbReference type="CDD" id="cd06758">
    <property type="entry name" value="PDZ2_PDZD2-like"/>
    <property type="match status" value="1"/>
</dbReference>
<feature type="domain" description="PDZ" evidence="2">
    <location>
        <begin position="1156"/>
        <end position="1240"/>
    </location>
</feature>
<feature type="compositionally biased region" description="Basic and acidic residues" evidence="1">
    <location>
        <begin position="231"/>
        <end position="274"/>
    </location>
</feature>
<reference evidence="3" key="1">
    <citation type="submission" date="2025-05" db="UniProtKB">
        <authorList>
            <consortium name="RefSeq"/>
        </authorList>
    </citation>
    <scope>NUCLEOTIDE SEQUENCE [LARGE SCALE GENOMIC DNA]</scope>
</reference>
<feature type="compositionally biased region" description="Basic and acidic residues" evidence="1">
    <location>
        <begin position="1927"/>
        <end position="1938"/>
    </location>
</feature>
<reference evidence="4" key="2">
    <citation type="submission" date="2025-08" db="UniProtKB">
        <authorList>
            <consortium name="RefSeq"/>
        </authorList>
    </citation>
    <scope>IDENTIFICATION</scope>
</reference>
<feature type="region of interest" description="Disordered" evidence="1">
    <location>
        <begin position="2390"/>
        <end position="2412"/>
    </location>
</feature>
<feature type="domain" description="PDZ" evidence="2">
    <location>
        <begin position="312"/>
        <end position="397"/>
    </location>
</feature>
<dbReference type="CDD" id="cd06759">
    <property type="entry name" value="PDZ3_PDZD2-PDZ1_hPro-IL-16-like"/>
    <property type="match status" value="1"/>
</dbReference>
<evidence type="ECO:0000256" key="1">
    <source>
        <dbReference type="SAM" id="MobiDB-lite"/>
    </source>
</evidence>
<proteinExistence type="predicted"/>
<feature type="region of interest" description="Disordered" evidence="1">
    <location>
        <begin position="1000"/>
        <end position="1025"/>
    </location>
</feature>
<feature type="compositionally biased region" description="Polar residues" evidence="1">
    <location>
        <begin position="929"/>
        <end position="943"/>
    </location>
</feature>
<dbReference type="PROSITE" id="PS50106">
    <property type="entry name" value="PDZ"/>
    <property type="match status" value="7"/>
</dbReference>
<dbReference type="RefSeq" id="XP_072848969.1">
    <property type="nucleotide sequence ID" value="XM_072992868.1"/>
</dbReference>
<feature type="compositionally biased region" description="Basic and acidic residues" evidence="1">
    <location>
        <begin position="2283"/>
        <end position="2292"/>
    </location>
</feature>
<feature type="domain" description="PDZ" evidence="2">
    <location>
        <begin position="716"/>
        <end position="788"/>
    </location>
</feature>
<feature type="compositionally biased region" description="Basic and acidic residues" evidence="1">
    <location>
        <begin position="1001"/>
        <end position="1010"/>
    </location>
</feature>
<organism evidence="3 4">
    <name type="scientific">Pogona vitticeps</name>
    <name type="common">central bearded dragon</name>
    <dbReference type="NCBI Taxonomy" id="103695"/>
    <lineage>
        <taxon>Eukaryota</taxon>
        <taxon>Metazoa</taxon>
        <taxon>Chordata</taxon>
        <taxon>Craniata</taxon>
        <taxon>Vertebrata</taxon>
        <taxon>Euteleostomi</taxon>
        <taxon>Lepidosauria</taxon>
        <taxon>Squamata</taxon>
        <taxon>Bifurcata</taxon>
        <taxon>Unidentata</taxon>
        <taxon>Episquamata</taxon>
        <taxon>Toxicofera</taxon>
        <taxon>Iguania</taxon>
        <taxon>Acrodonta</taxon>
        <taxon>Agamidae</taxon>
        <taxon>Amphibolurinae</taxon>
        <taxon>Pogona</taxon>
    </lineage>
</organism>
<feature type="compositionally biased region" description="Polar residues" evidence="1">
    <location>
        <begin position="204"/>
        <end position="214"/>
    </location>
</feature>
<dbReference type="Gene3D" id="2.30.42.10">
    <property type="match status" value="7"/>
</dbReference>
<dbReference type="SMART" id="SM00228">
    <property type="entry name" value="PDZ"/>
    <property type="match status" value="7"/>
</dbReference>
<feature type="region of interest" description="Disordered" evidence="1">
    <location>
        <begin position="1922"/>
        <end position="1950"/>
    </location>
</feature>
<dbReference type="InterPro" id="IPR036034">
    <property type="entry name" value="PDZ_sf"/>
</dbReference>
<feature type="region of interest" description="Disordered" evidence="1">
    <location>
        <begin position="668"/>
        <end position="711"/>
    </location>
</feature>
<dbReference type="CDD" id="cd06760">
    <property type="entry name" value="PDZ4_PDZD2-PDZ2_hPro-IL-16-like"/>
    <property type="match status" value="1"/>
</dbReference>
<feature type="domain" description="PDZ" evidence="2">
    <location>
        <begin position="2480"/>
        <end position="2552"/>
    </location>
</feature>
<dbReference type="Pfam" id="PF00595">
    <property type="entry name" value="PDZ"/>
    <property type="match status" value="6"/>
</dbReference>
<evidence type="ECO:0000259" key="2">
    <source>
        <dbReference type="PROSITE" id="PS50106"/>
    </source>
</evidence>
<feature type="compositionally biased region" description="Polar residues" evidence="1">
    <location>
        <begin position="2390"/>
        <end position="2404"/>
    </location>
</feature>
<evidence type="ECO:0000313" key="4">
    <source>
        <dbReference type="RefSeq" id="XP_072848969.1"/>
    </source>
</evidence>
<feature type="domain" description="PDZ" evidence="2">
    <location>
        <begin position="2606"/>
        <end position="2691"/>
    </location>
</feature>
<accession>A0ABM5FU84</accession>
<keyword evidence="3" id="KW-1185">Reference proteome</keyword>
<feature type="region of interest" description="Disordered" evidence="1">
    <location>
        <begin position="184"/>
        <end position="276"/>
    </location>
</feature>
<feature type="compositionally biased region" description="Low complexity" evidence="1">
    <location>
        <begin position="678"/>
        <end position="693"/>
    </location>
</feature>
<feature type="region of interest" description="Disordered" evidence="1">
    <location>
        <begin position="2568"/>
        <end position="2596"/>
    </location>
</feature>
<feature type="compositionally biased region" description="Polar residues" evidence="1">
    <location>
        <begin position="464"/>
        <end position="479"/>
    </location>
</feature>
<feature type="region of interest" description="Disordered" evidence="1">
    <location>
        <begin position="929"/>
        <end position="971"/>
    </location>
</feature>
<protein>
    <submittedName>
        <fullName evidence="4">PDZ domain-containing protein 2 isoform X1</fullName>
    </submittedName>
</protein>
<feature type="region of interest" description="Disordered" evidence="1">
    <location>
        <begin position="415"/>
        <end position="490"/>
    </location>
</feature>
<dbReference type="CDD" id="cd06762">
    <property type="entry name" value="PDZ6_PDZD2-PDZ3_hPro-IL-16-like"/>
    <property type="match status" value="1"/>
</dbReference>
<feature type="region of interest" description="Disordered" evidence="1">
    <location>
        <begin position="2246"/>
        <end position="2318"/>
    </location>
</feature>
<feature type="region of interest" description="Disordered" evidence="1">
    <location>
        <begin position="1759"/>
        <end position="1847"/>
    </location>
</feature>
<feature type="compositionally biased region" description="Basic and acidic residues" evidence="1">
    <location>
        <begin position="454"/>
        <end position="463"/>
    </location>
</feature>
<evidence type="ECO:0000313" key="3">
    <source>
        <dbReference type="Proteomes" id="UP001652642"/>
    </source>
</evidence>
<feature type="compositionally biased region" description="Polar residues" evidence="1">
    <location>
        <begin position="956"/>
        <end position="970"/>
    </location>
</feature>
<feature type="compositionally biased region" description="Polar residues" evidence="1">
    <location>
        <begin position="1426"/>
        <end position="1436"/>
    </location>
</feature>
<dbReference type="GeneID" id="110085073"/>
<dbReference type="CDD" id="cd06763">
    <property type="entry name" value="PDZ7_PDZD2-PDZ4_hPro-IL-16-like"/>
    <property type="match status" value="1"/>
</dbReference>
<gene>
    <name evidence="4" type="primary">PDZD2</name>
</gene>
<dbReference type="Proteomes" id="UP001652642">
    <property type="component" value="Chromosome 2"/>
</dbReference>
<feature type="compositionally biased region" description="Polar residues" evidence="1">
    <location>
        <begin position="1768"/>
        <end position="1780"/>
    </location>
</feature>
<feature type="region of interest" description="Disordered" evidence="1">
    <location>
        <begin position="819"/>
        <end position="849"/>
    </location>
</feature>
<feature type="domain" description="PDZ" evidence="2">
    <location>
        <begin position="574"/>
        <end position="660"/>
    </location>
</feature>
<dbReference type="SUPFAM" id="SSF50156">
    <property type="entry name" value="PDZ domain-like"/>
    <property type="match status" value="7"/>
</dbReference>
<dbReference type="PANTHER" id="PTHR11324">
    <property type="entry name" value="IL16-RELATED"/>
    <property type="match status" value="1"/>
</dbReference>
<feature type="region of interest" description="Disordered" evidence="1">
    <location>
        <begin position="2123"/>
        <end position="2153"/>
    </location>
</feature>
<name>A0ABM5FU84_9SAUR</name>
<feature type="region of interest" description="Disordered" evidence="1">
    <location>
        <begin position="1415"/>
        <end position="1456"/>
    </location>
</feature>
<feature type="compositionally biased region" description="Polar residues" evidence="1">
    <location>
        <begin position="828"/>
        <end position="837"/>
    </location>
</feature>
<dbReference type="PANTHER" id="PTHR11324:SF16">
    <property type="entry name" value="PDZ DOMAIN-CONTAINING PROTEIN 2"/>
    <property type="match status" value="1"/>
</dbReference>